<dbReference type="EMBL" id="AB366653">
    <property type="protein sequence ID" value="BAG41453.1"/>
    <property type="molecule type" value="Genomic_DNA"/>
</dbReference>
<dbReference type="InterPro" id="IPR003615">
    <property type="entry name" value="HNH_nuc"/>
</dbReference>
<dbReference type="Proteomes" id="UP000001034">
    <property type="component" value="Segment"/>
</dbReference>
<reference evidence="1 2" key="1">
    <citation type="journal article" date="2010" name="Virology">
        <title>A jumbo phage infecting the phytopathogen Ralstonia solanacearum defines a new lineage of the Myoviridae family.</title>
        <authorList>
            <person name="Yamada T."/>
            <person name="Satoh S."/>
            <person name="Ishikawa H."/>
            <person name="Fujiwara A."/>
            <person name="Kawasaki T."/>
            <person name="Fujie M."/>
            <person name="Ogata H."/>
        </authorList>
    </citation>
    <scope>NUCLEOTIDE SEQUENCE [LARGE SCALE GENOMIC DNA]</scope>
</reference>
<dbReference type="GeneID" id="6369856"/>
<evidence type="ECO:0000313" key="2">
    <source>
        <dbReference type="Proteomes" id="UP000001034"/>
    </source>
</evidence>
<keyword evidence="2" id="KW-1185">Reference proteome</keyword>
<dbReference type="CDD" id="cd00085">
    <property type="entry name" value="HNHc"/>
    <property type="match status" value="1"/>
</dbReference>
<proteinExistence type="predicted"/>
<organism evidence="1 2">
    <name type="scientific">Ralstonia phage phiRSL1</name>
    <dbReference type="NCBI Taxonomy" id="1980924"/>
    <lineage>
        <taxon>Viruses</taxon>
        <taxon>Duplodnaviria</taxon>
        <taxon>Heunggongvirae</taxon>
        <taxon>Uroviricota</taxon>
        <taxon>Caudoviricetes</taxon>
        <taxon>Mieseafarmvirus</taxon>
        <taxon>Mieseafarmvirus RSL1</taxon>
    </lineage>
</organism>
<dbReference type="KEGG" id="vg:6369856"/>
<evidence type="ECO:0000313" key="1">
    <source>
        <dbReference type="EMBL" id="BAG41453.1"/>
    </source>
</evidence>
<name>B2ZXM7_9CAUD</name>
<dbReference type="RefSeq" id="YP_001949883.1">
    <property type="nucleotide sequence ID" value="NC_010811.2"/>
</dbReference>
<evidence type="ECO:0008006" key="3">
    <source>
        <dbReference type="Google" id="ProtNLM"/>
    </source>
</evidence>
<accession>B2ZXM7</accession>
<sequence>MCMQIAHMILDHCWVCGTRFVDARPPGPALREDHHIIPRAAGGVDGPQVSLCDTHHTKLHKIALRLKSGKPHFDLLTGEDIERQKKLLWLAIRVHEAFNLTKDDPNKKALAILTLDRRRQQQIEQLKLIYPKAKSREAILDLALQSLYNRHFQSD</sequence>
<protein>
    <recommendedName>
        <fullName evidence="3">HNH endonuclease</fullName>
    </recommendedName>
</protein>